<organism evidence="2 3">
    <name type="scientific">Biomphalaria glabrata</name>
    <name type="common">Bloodfluke planorb</name>
    <name type="synonym">Freshwater snail</name>
    <dbReference type="NCBI Taxonomy" id="6526"/>
    <lineage>
        <taxon>Eukaryota</taxon>
        <taxon>Metazoa</taxon>
        <taxon>Spiralia</taxon>
        <taxon>Lophotrochozoa</taxon>
        <taxon>Mollusca</taxon>
        <taxon>Gastropoda</taxon>
        <taxon>Heterobranchia</taxon>
        <taxon>Euthyneura</taxon>
        <taxon>Panpulmonata</taxon>
        <taxon>Hygrophila</taxon>
        <taxon>Lymnaeoidea</taxon>
        <taxon>Planorbidae</taxon>
        <taxon>Biomphalaria</taxon>
    </lineage>
</organism>
<feature type="domain" description="C-type lectin" evidence="1">
    <location>
        <begin position="251"/>
        <end position="352"/>
    </location>
</feature>
<dbReference type="SUPFAM" id="SSF56436">
    <property type="entry name" value="C-type lectin-like"/>
    <property type="match status" value="1"/>
</dbReference>
<dbReference type="VEuPathDB" id="VectorBase:BGLB038142"/>
<evidence type="ECO:0000313" key="2">
    <source>
        <dbReference type="EnsemblMetazoa" id="BGLB038142-PA"/>
    </source>
</evidence>
<name>A0A2C9M3N9_BIOGL</name>
<dbReference type="Proteomes" id="UP000076420">
    <property type="component" value="Unassembled WGS sequence"/>
</dbReference>
<dbReference type="CDD" id="cd00037">
    <property type="entry name" value="CLECT"/>
    <property type="match status" value="1"/>
</dbReference>
<sequence>MNIYQTVAAFNIMYVNLIVEVLPMEMLVDPQTIEPGITEHLLINCSISKSSDSKLAFLYSITISRTADNESETSFEVASVNIFTKEVTQNNTEVEGAVSVGQLNKNGESFLSLQFMYPVERMVGIYKCEAHGMSPSGKPATENSFKNVKMRNLDFTSVAEQLKLIKIQSAKTISEINERIIKQASEFQKEKVLIAVELEGLRNELVVKNQEILDLKQVLGELNTTTVNFIKALNARLESSSQWFFKVSPVYKGRRYYLSQQDPVVRSEEAMATCVFYGGYLAEIDDMEEHAFVVTFIKQFSGFNLVLLGGTDEGHEGLWLYRNSNSTLPTWAIQLRQGTNLNCQYLYEGHNWAALDSICYLNSSPFPGRFLCEIPKTVI</sequence>
<dbReference type="InterPro" id="IPR016187">
    <property type="entry name" value="CTDL_fold"/>
</dbReference>
<dbReference type="InterPro" id="IPR016186">
    <property type="entry name" value="C-type_lectin-like/link_sf"/>
</dbReference>
<reference evidence="2" key="1">
    <citation type="submission" date="2020-05" db="UniProtKB">
        <authorList>
            <consortium name="EnsemblMetazoa"/>
        </authorList>
    </citation>
    <scope>IDENTIFICATION</scope>
    <source>
        <strain evidence="2">BB02</strain>
    </source>
</reference>
<dbReference type="PROSITE" id="PS50041">
    <property type="entry name" value="C_TYPE_LECTIN_2"/>
    <property type="match status" value="1"/>
</dbReference>
<dbReference type="SMART" id="SM00034">
    <property type="entry name" value="CLECT"/>
    <property type="match status" value="1"/>
</dbReference>
<dbReference type="VEuPathDB" id="VectorBase:BGLAX_045165"/>
<evidence type="ECO:0000313" key="3">
    <source>
        <dbReference type="Proteomes" id="UP000076420"/>
    </source>
</evidence>
<accession>A0A2C9M3N9</accession>
<dbReference type="InterPro" id="IPR001304">
    <property type="entry name" value="C-type_lectin-like"/>
</dbReference>
<gene>
    <name evidence="2" type="primary">106052956</name>
</gene>
<evidence type="ECO:0000259" key="1">
    <source>
        <dbReference type="PROSITE" id="PS50041"/>
    </source>
</evidence>
<dbReference type="KEGG" id="bgt:106052956"/>
<dbReference type="EnsemblMetazoa" id="BGLB038142-RA">
    <property type="protein sequence ID" value="BGLB038142-PA"/>
    <property type="gene ID" value="BGLB038142"/>
</dbReference>
<proteinExistence type="predicted"/>
<dbReference type="Gene3D" id="3.10.100.10">
    <property type="entry name" value="Mannose-Binding Protein A, subunit A"/>
    <property type="match status" value="1"/>
</dbReference>
<protein>
    <recommendedName>
        <fullName evidence="1">C-type lectin domain-containing protein</fullName>
    </recommendedName>
</protein>
<dbReference type="AlphaFoldDB" id="A0A2C9M3N9"/>